<sequence length="379" mass="42020">MSGCLLQFSIDLHRKLRETGHIGNVLLSPFIAASSMVMLLRGASGNTYAQIASALHVERDPSGTADRFEQMATDMFRDFERAKLHSMGMRLTCFFALFHDQSVPVHKEYFRLQDTMCYFIDRRDFRNDSRQCRLIMDAVARASTSFSLSREQVFPPGSVGPDTRLVLLSCLRLEGRWQKRFAVSREPFYRLPGTKTSGTRVPMMHCTGPFRTAECAELQATLVEVPYENPRNSMVILLPNSSGGLAALEDKLSAVLVLSYIDRLRHAGDVELTLPKQVTDMTKLLPSLGVRDVFTEDARLDRLISVTDKGIHVSSARHVAAVHVSQAGARPAASQSCGGSPAQECVVVKKVVVDRPFMFLVLNRSPDMVLLLGSVATVV</sequence>
<proteinExistence type="predicted"/>
<accession>A0ACB7RW35</accession>
<comment type="caution">
    <text evidence="1">The sequence shown here is derived from an EMBL/GenBank/DDBJ whole genome shotgun (WGS) entry which is preliminary data.</text>
</comment>
<organism evidence="1 2">
    <name type="scientific">Hyalomma asiaticum</name>
    <name type="common">Tick</name>
    <dbReference type="NCBI Taxonomy" id="266040"/>
    <lineage>
        <taxon>Eukaryota</taxon>
        <taxon>Metazoa</taxon>
        <taxon>Ecdysozoa</taxon>
        <taxon>Arthropoda</taxon>
        <taxon>Chelicerata</taxon>
        <taxon>Arachnida</taxon>
        <taxon>Acari</taxon>
        <taxon>Parasitiformes</taxon>
        <taxon>Ixodida</taxon>
        <taxon>Ixodoidea</taxon>
        <taxon>Ixodidae</taxon>
        <taxon>Hyalomminae</taxon>
        <taxon>Hyalomma</taxon>
    </lineage>
</organism>
<reference evidence="1" key="1">
    <citation type="submission" date="2020-05" db="EMBL/GenBank/DDBJ databases">
        <title>Large-scale comparative analyses of tick genomes elucidate their genetic diversity and vector capacities.</title>
        <authorList>
            <person name="Jia N."/>
            <person name="Wang J."/>
            <person name="Shi W."/>
            <person name="Du L."/>
            <person name="Sun Y."/>
            <person name="Zhan W."/>
            <person name="Jiang J."/>
            <person name="Wang Q."/>
            <person name="Zhang B."/>
            <person name="Ji P."/>
            <person name="Sakyi L.B."/>
            <person name="Cui X."/>
            <person name="Yuan T."/>
            <person name="Jiang B."/>
            <person name="Yang W."/>
            <person name="Lam T.T.-Y."/>
            <person name="Chang Q."/>
            <person name="Ding S."/>
            <person name="Wang X."/>
            <person name="Zhu J."/>
            <person name="Ruan X."/>
            <person name="Zhao L."/>
            <person name="Wei J."/>
            <person name="Que T."/>
            <person name="Du C."/>
            <person name="Cheng J."/>
            <person name="Dai P."/>
            <person name="Han X."/>
            <person name="Huang E."/>
            <person name="Gao Y."/>
            <person name="Liu J."/>
            <person name="Shao H."/>
            <person name="Ye R."/>
            <person name="Li L."/>
            <person name="Wei W."/>
            <person name="Wang X."/>
            <person name="Wang C."/>
            <person name="Yang T."/>
            <person name="Huo Q."/>
            <person name="Li W."/>
            <person name="Guo W."/>
            <person name="Chen H."/>
            <person name="Zhou L."/>
            <person name="Ni X."/>
            <person name="Tian J."/>
            <person name="Zhou Y."/>
            <person name="Sheng Y."/>
            <person name="Liu T."/>
            <person name="Pan Y."/>
            <person name="Xia L."/>
            <person name="Li J."/>
            <person name="Zhao F."/>
            <person name="Cao W."/>
        </authorList>
    </citation>
    <scope>NUCLEOTIDE SEQUENCE</scope>
    <source>
        <strain evidence="1">Hyas-2018</strain>
    </source>
</reference>
<keyword evidence="2" id="KW-1185">Reference proteome</keyword>
<dbReference type="EMBL" id="CM023487">
    <property type="protein sequence ID" value="KAH6925608.1"/>
    <property type="molecule type" value="Genomic_DNA"/>
</dbReference>
<name>A0ACB7RW35_HYAAI</name>
<evidence type="ECO:0000313" key="2">
    <source>
        <dbReference type="Proteomes" id="UP000821845"/>
    </source>
</evidence>
<protein>
    <submittedName>
        <fullName evidence="1">Uncharacterized protein</fullName>
    </submittedName>
</protein>
<evidence type="ECO:0000313" key="1">
    <source>
        <dbReference type="EMBL" id="KAH6925608.1"/>
    </source>
</evidence>
<dbReference type="Proteomes" id="UP000821845">
    <property type="component" value="Chromosome 7"/>
</dbReference>
<gene>
    <name evidence="1" type="ORF">HPB50_007989</name>
</gene>